<reference evidence="9 10" key="1">
    <citation type="submission" date="2016-03" db="EMBL/GenBank/DDBJ databases">
        <authorList>
            <person name="Devillers H."/>
        </authorList>
    </citation>
    <scope>NUCLEOTIDE SEQUENCE [LARGE SCALE GENOMIC DNA]</scope>
    <source>
        <strain evidence="9">CBS 6772</strain>
    </source>
</reference>
<dbReference type="InterPro" id="IPR031884">
    <property type="entry name" value="Sil1_fungi"/>
</dbReference>
<proteinExistence type="inferred from homology"/>
<keyword evidence="7" id="KW-0653">Protein transport</keyword>
<keyword evidence="6" id="KW-0256">Endoplasmic reticulum</keyword>
<sequence length="394" mass="45164">MLWHLFLIPLAVANELITLSPDVDSLESTDDASESDLFVGDSLICNSVECYPKIFEATKEWQTIKPAQHLPGGLDIRMNLDTGLKEAKLGPEASDVKFATKEVNTVEETTEYEFSKDFTKVKQALEDKKYDLVESTLDDLVDFAHDYKHGYKIVVHELPLLKQLMFGPHIPIQIKETSARILTGCVRNNPPVLEYINEHDPSLVTQIFNSLDSIISSPLDHDSTGLVKRLLSIVHALVSNKPTEINEDTLSRLYRLRDKQIKMRVLEILSSVYQNLSPEAGPLSKRSLDETNVQKWFNEFATLIQDSDVDELHIREFFNSMYNIKKELGKAVKVDPSFLNWLSEEGEKRLERLHDKLSVRDSEQDDFDHRFVESRHLVFGNPMAHRMKHFADEL</sequence>
<dbReference type="InterPro" id="IPR016024">
    <property type="entry name" value="ARM-type_fold"/>
</dbReference>
<keyword evidence="10" id="KW-1185">Reference proteome</keyword>
<dbReference type="SUPFAM" id="SSF48371">
    <property type="entry name" value="ARM repeat"/>
    <property type="match status" value="1"/>
</dbReference>
<name>A0A1G4MBQ6_LACFM</name>
<evidence type="ECO:0000256" key="8">
    <source>
        <dbReference type="ARBA" id="ARBA00023010"/>
    </source>
</evidence>
<keyword evidence="4" id="KW-0813">Transport</keyword>
<accession>A0A1G4MBQ6</accession>
<evidence type="ECO:0000313" key="10">
    <source>
        <dbReference type="Proteomes" id="UP000190831"/>
    </source>
</evidence>
<gene>
    <name evidence="9" type="ORF">LAFE_0D10594G</name>
</gene>
<protein>
    <recommendedName>
        <fullName evidence="3">Nucleotide exchange factor SIL1</fullName>
    </recommendedName>
</protein>
<organism evidence="9 10">
    <name type="scientific">Lachancea fermentati</name>
    <name type="common">Zygosaccharomyces fermentati</name>
    <dbReference type="NCBI Taxonomy" id="4955"/>
    <lineage>
        <taxon>Eukaryota</taxon>
        <taxon>Fungi</taxon>
        <taxon>Dikarya</taxon>
        <taxon>Ascomycota</taxon>
        <taxon>Saccharomycotina</taxon>
        <taxon>Saccharomycetes</taxon>
        <taxon>Saccharomycetales</taxon>
        <taxon>Saccharomycetaceae</taxon>
        <taxon>Lachancea</taxon>
    </lineage>
</organism>
<dbReference type="STRING" id="4955.A0A1G4MBQ6"/>
<keyword evidence="5" id="KW-0732">Signal</keyword>
<dbReference type="AlphaFoldDB" id="A0A1G4MBQ6"/>
<dbReference type="OrthoDB" id="448649at2759"/>
<dbReference type="Proteomes" id="UP000190831">
    <property type="component" value="Chromosome D"/>
</dbReference>
<evidence type="ECO:0000256" key="4">
    <source>
        <dbReference type="ARBA" id="ARBA00022448"/>
    </source>
</evidence>
<dbReference type="InterPro" id="IPR011989">
    <property type="entry name" value="ARM-like"/>
</dbReference>
<dbReference type="Pfam" id="PF16782">
    <property type="entry name" value="SIL1"/>
    <property type="match status" value="1"/>
</dbReference>
<evidence type="ECO:0000256" key="2">
    <source>
        <dbReference type="ARBA" id="ARBA00011799"/>
    </source>
</evidence>
<dbReference type="Gene3D" id="1.25.10.10">
    <property type="entry name" value="Leucine-rich Repeat Variant"/>
    <property type="match status" value="1"/>
</dbReference>
<keyword evidence="8" id="KW-0811">Translocation</keyword>
<comment type="similarity">
    <text evidence="1">Belongs to the SIL1 family.</text>
</comment>
<dbReference type="GO" id="GO:0005783">
    <property type="term" value="C:endoplasmic reticulum"/>
    <property type="evidence" value="ECO:0007669"/>
    <property type="project" value="InterPro"/>
</dbReference>
<dbReference type="GO" id="GO:0015031">
    <property type="term" value="P:protein transport"/>
    <property type="evidence" value="ECO:0007669"/>
    <property type="project" value="UniProtKB-KW"/>
</dbReference>
<evidence type="ECO:0000256" key="5">
    <source>
        <dbReference type="ARBA" id="ARBA00022729"/>
    </source>
</evidence>
<evidence type="ECO:0000256" key="6">
    <source>
        <dbReference type="ARBA" id="ARBA00022824"/>
    </source>
</evidence>
<dbReference type="EMBL" id="LT598492">
    <property type="protein sequence ID" value="SCW01348.1"/>
    <property type="molecule type" value="Genomic_DNA"/>
</dbReference>
<dbReference type="GO" id="GO:0000774">
    <property type="term" value="F:adenyl-nucleotide exchange factor activity"/>
    <property type="evidence" value="ECO:0007669"/>
    <property type="project" value="InterPro"/>
</dbReference>
<dbReference type="OMA" id="GLDIRMN"/>
<evidence type="ECO:0000256" key="3">
    <source>
        <dbReference type="ARBA" id="ARBA00015352"/>
    </source>
</evidence>
<comment type="subunit">
    <text evidence="2">Interacts with KAR2.</text>
</comment>
<evidence type="ECO:0000256" key="7">
    <source>
        <dbReference type="ARBA" id="ARBA00022927"/>
    </source>
</evidence>
<evidence type="ECO:0000256" key="1">
    <source>
        <dbReference type="ARBA" id="ARBA00010588"/>
    </source>
</evidence>
<evidence type="ECO:0000313" key="9">
    <source>
        <dbReference type="EMBL" id="SCW01348.1"/>
    </source>
</evidence>